<gene>
    <name evidence="3" type="ORF">UA08_01701</name>
</gene>
<dbReference type="InterPro" id="IPR001810">
    <property type="entry name" value="F-box_dom"/>
</dbReference>
<evidence type="ECO:0000313" key="3">
    <source>
        <dbReference type="EMBL" id="OKL62820.1"/>
    </source>
</evidence>
<dbReference type="GeneID" id="31001456"/>
<accession>A0A1Q5QA76</accession>
<protein>
    <recommendedName>
        <fullName evidence="2">F-box domain-containing protein</fullName>
    </recommendedName>
</protein>
<organism evidence="3 4">
    <name type="scientific">Talaromyces atroroseus</name>
    <dbReference type="NCBI Taxonomy" id="1441469"/>
    <lineage>
        <taxon>Eukaryota</taxon>
        <taxon>Fungi</taxon>
        <taxon>Dikarya</taxon>
        <taxon>Ascomycota</taxon>
        <taxon>Pezizomycotina</taxon>
        <taxon>Eurotiomycetes</taxon>
        <taxon>Eurotiomycetidae</taxon>
        <taxon>Eurotiales</taxon>
        <taxon>Trichocomaceae</taxon>
        <taxon>Talaromyces</taxon>
        <taxon>Talaromyces sect. Trachyspermi</taxon>
    </lineage>
</organism>
<evidence type="ECO:0000259" key="2">
    <source>
        <dbReference type="PROSITE" id="PS50181"/>
    </source>
</evidence>
<dbReference type="STRING" id="1441469.A0A1Q5QA76"/>
<dbReference type="OrthoDB" id="5359231at2759"/>
<dbReference type="PROSITE" id="PS50181">
    <property type="entry name" value="FBOX"/>
    <property type="match status" value="1"/>
</dbReference>
<proteinExistence type="predicted"/>
<feature type="domain" description="F-box" evidence="2">
    <location>
        <begin position="6"/>
        <end position="52"/>
    </location>
</feature>
<evidence type="ECO:0000256" key="1">
    <source>
        <dbReference type="SAM" id="MobiDB-lite"/>
    </source>
</evidence>
<evidence type="ECO:0000313" key="4">
    <source>
        <dbReference type="Proteomes" id="UP000214365"/>
    </source>
</evidence>
<dbReference type="Proteomes" id="UP000214365">
    <property type="component" value="Unassembled WGS sequence"/>
</dbReference>
<sequence>MRATEKRKLHSVPYDIFYYIVEEIDLSDFNNLSKANRTLYNLLQNDLLAKRTIKRHVRYSKEAQLAFAGKISFRQAIGRLHDTRQAVAMAQPYSVAVLSYAKTFIYREGVLSYVTDNEIRVLDVHTAGRKEQVVDVQNVLRRVIPRFCQHEAESRSAAAQLSFLHYSSGILAVLVEVGDPNAWLILLDVTPGGSKQPKGYKPGRLRFVTQLTCTRRLFVRHNSAHLFYGVNSSVDASGELLWAVYWADLTRDNRAAVDTQPTVLDKLAGTELGHNVCFEIFDNHLYAVSNIIDSDEEEEALNWRSFYEWACIPPACGRRRAHARRIWRRDHLEGPINDTWTEMSLRLDEATGQPMILECRREWREGGSDHVRTYYAEPLPRVAELGSTAPDEAEHAPPPTTHSPSFPPNLIRGGAGPSNINFAAPSQLPLNGPTKADLQLHRRPGRHVHSEYSASCSTKRDFILAKTKYRTYNLSACAFIDLVNDPEPNHSFGAATDRVRLRINARKRKYAEDEASPFHVDHCAGGGKRRRQNDPRIEPDAAASDGVRLWPPENADEELIKLLCPSRQATNIHAVADERSLIYSVDTQTQQQAIVLISFDPQIRLPCMRSKSQKEDATAANINSHAPFGISLLDTDNVKSGMRRFSVGPCPNVSSSKSSVRTEPAMHLSIDKGYWFDAER</sequence>
<dbReference type="EMBL" id="LFMY01000002">
    <property type="protein sequence ID" value="OKL62820.1"/>
    <property type="molecule type" value="Genomic_DNA"/>
</dbReference>
<dbReference type="AlphaFoldDB" id="A0A1Q5QA76"/>
<feature type="region of interest" description="Disordered" evidence="1">
    <location>
        <begin position="518"/>
        <end position="547"/>
    </location>
</feature>
<comment type="caution">
    <text evidence="3">The sequence shown here is derived from an EMBL/GenBank/DDBJ whole genome shotgun (WGS) entry which is preliminary data.</text>
</comment>
<feature type="region of interest" description="Disordered" evidence="1">
    <location>
        <begin position="388"/>
        <end position="416"/>
    </location>
</feature>
<dbReference type="RefSeq" id="XP_020122941.1">
    <property type="nucleotide sequence ID" value="XM_020261394.1"/>
</dbReference>
<feature type="compositionally biased region" description="Pro residues" evidence="1">
    <location>
        <begin position="396"/>
        <end position="407"/>
    </location>
</feature>
<reference evidence="3 4" key="1">
    <citation type="submission" date="2015-06" db="EMBL/GenBank/DDBJ databases">
        <title>Talaromyces atroroseus IBT 11181 draft genome.</title>
        <authorList>
            <person name="Rasmussen K.B."/>
            <person name="Rasmussen S."/>
            <person name="Petersen B."/>
            <person name="Sicheritz-Ponten T."/>
            <person name="Mortensen U.H."/>
            <person name="Thrane U."/>
        </authorList>
    </citation>
    <scope>NUCLEOTIDE SEQUENCE [LARGE SCALE GENOMIC DNA]</scope>
    <source>
        <strain evidence="3 4">IBT 11181</strain>
    </source>
</reference>
<name>A0A1Q5QA76_TALAT</name>
<keyword evidence="4" id="KW-1185">Reference proteome</keyword>